<accession>A0A2R8AJP3</accession>
<protein>
    <submittedName>
        <fullName evidence="2">Uncharacterized protein</fullName>
    </submittedName>
</protein>
<dbReference type="EMBL" id="OMOI01000001">
    <property type="protein sequence ID" value="SPF76109.1"/>
    <property type="molecule type" value="Genomic_DNA"/>
</dbReference>
<gene>
    <name evidence="2" type="ORF">ALP8811_01109</name>
</gene>
<dbReference type="RefSeq" id="WP_146183994.1">
    <property type="nucleotide sequence ID" value="NZ_OMOI01000001.1"/>
</dbReference>
<evidence type="ECO:0000313" key="3">
    <source>
        <dbReference type="Proteomes" id="UP000244911"/>
    </source>
</evidence>
<feature type="transmembrane region" description="Helical" evidence="1">
    <location>
        <begin position="12"/>
        <end position="31"/>
    </location>
</feature>
<keyword evidence="1" id="KW-1133">Transmembrane helix</keyword>
<proteinExistence type="predicted"/>
<evidence type="ECO:0000256" key="1">
    <source>
        <dbReference type="SAM" id="Phobius"/>
    </source>
</evidence>
<sequence>MKAKNILDTLRYFAVVTAISIPAVGYAQVMAPAVAIPQGHVVQAGYDDLKQTDQRRLDFYAQKIVIEILATVAANEAGDTAGFNKHGNAMKSTAERYLEAAEKVGLTEAEADLVFHQHLITGYEGPLPAFMVTSTGPAGIRALISMLVPESNVAETDYLDSIRDAGGDTFGNE</sequence>
<dbReference type="Proteomes" id="UP000244911">
    <property type="component" value="Unassembled WGS sequence"/>
</dbReference>
<dbReference type="AlphaFoldDB" id="A0A2R8AJP3"/>
<keyword evidence="3" id="KW-1185">Reference proteome</keyword>
<keyword evidence="1" id="KW-0812">Transmembrane</keyword>
<organism evidence="2 3">
    <name type="scientific">Aliiroseovarius pelagivivens</name>
    <dbReference type="NCBI Taxonomy" id="1639690"/>
    <lineage>
        <taxon>Bacteria</taxon>
        <taxon>Pseudomonadati</taxon>
        <taxon>Pseudomonadota</taxon>
        <taxon>Alphaproteobacteria</taxon>
        <taxon>Rhodobacterales</taxon>
        <taxon>Paracoccaceae</taxon>
        <taxon>Aliiroseovarius</taxon>
    </lineage>
</organism>
<keyword evidence="1" id="KW-0472">Membrane</keyword>
<reference evidence="2 3" key="1">
    <citation type="submission" date="2018-03" db="EMBL/GenBank/DDBJ databases">
        <authorList>
            <person name="Keele B.F."/>
        </authorList>
    </citation>
    <scope>NUCLEOTIDE SEQUENCE [LARGE SCALE GENOMIC DNA]</scope>
    <source>
        <strain evidence="2 3">CECT 8811</strain>
    </source>
</reference>
<evidence type="ECO:0000313" key="2">
    <source>
        <dbReference type="EMBL" id="SPF76109.1"/>
    </source>
</evidence>
<name>A0A2R8AJP3_9RHOB</name>